<evidence type="ECO:0000256" key="1">
    <source>
        <dbReference type="SAM" id="MobiDB-lite"/>
    </source>
</evidence>
<protein>
    <recommendedName>
        <fullName evidence="3">Nuclease associated modular domain-containing protein</fullName>
    </recommendedName>
</protein>
<dbReference type="SUPFAM" id="SSF64496">
    <property type="entry name" value="DNA-binding domain of intron-encoded endonucleases"/>
    <property type="match status" value="4"/>
</dbReference>
<feature type="region of interest" description="Disordered" evidence="1">
    <location>
        <begin position="30"/>
        <end position="52"/>
    </location>
</feature>
<feature type="domain" description="Nuclease associated modular" evidence="3">
    <location>
        <begin position="188"/>
        <end position="204"/>
    </location>
</feature>
<dbReference type="Pfam" id="PF07460">
    <property type="entry name" value="NUMOD3"/>
    <property type="match status" value="4"/>
</dbReference>
<sequence>MAHRPKQILWHAIILTLCVGRRQDFGTLVPERPNAVSSPEADTSYMGSSSDAQFKQDRKHKLILTKHSTRADAVQAECFFHEFYNVGANSEFANRARQTSIGFDRQGVQHSESSKRKMSAAKRGDRHHLFGKNHSEETKKKISAAKRGQTFSEETKQKMSAAKRGDRHPFFGKNHTEESKKKMSETRQGKTLSEETKKKMSEARRGKLHSEETKQKMSAQRGKTLSEETKKKMSEARRGKLHSEESKQKMSAALPWGPTSFLWKEPHRRVKEKDERDPARKDPQRGDEEKDKRGPARKAPQRGGEAEDECC</sequence>
<feature type="signal peptide" evidence="2">
    <location>
        <begin position="1"/>
        <end position="20"/>
    </location>
</feature>
<feature type="compositionally biased region" description="Basic residues" evidence="1">
    <location>
        <begin position="116"/>
        <end position="131"/>
    </location>
</feature>
<feature type="domain" description="Nuclease associated modular" evidence="3">
    <location>
        <begin position="222"/>
        <end position="237"/>
    </location>
</feature>
<feature type="domain" description="Nuclease associated modular" evidence="3">
    <location>
        <begin position="171"/>
        <end position="187"/>
    </location>
</feature>
<evidence type="ECO:0000259" key="3">
    <source>
        <dbReference type="SMART" id="SM00496"/>
    </source>
</evidence>
<feature type="compositionally biased region" description="Polar residues" evidence="1">
    <location>
        <begin position="35"/>
        <end position="52"/>
    </location>
</feature>
<accession>A0ABN9W4X1</accession>
<dbReference type="SMART" id="SM00496">
    <property type="entry name" value="IENR2"/>
    <property type="match status" value="8"/>
</dbReference>
<dbReference type="Proteomes" id="UP001189429">
    <property type="component" value="Unassembled WGS sequence"/>
</dbReference>
<feature type="compositionally biased region" description="Basic and acidic residues" evidence="1">
    <location>
        <begin position="271"/>
        <end position="294"/>
    </location>
</feature>
<feature type="compositionally biased region" description="Basic and acidic residues" evidence="1">
    <location>
        <begin position="224"/>
        <end position="248"/>
    </location>
</feature>
<keyword evidence="5" id="KW-1185">Reference proteome</keyword>
<reference evidence="4" key="1">
    <citation type="submission" date="2023-10" db="EMBL/GenBank/DDBJ databases">
        <authorList>
            <person name="Chen Y."/>
            <person name="Shah S."/>
            <person name="Dougan E. K."/>
            <person name="Thang M."/>
            <person name="Chan C."/>
        </authorList>
    </citation>
    <scope>NUCLEOTIDE SEQUENCE [LARGE SCALE GENOMIC DNA]</scope>
</reference>
<organism evidence="4 5">
    <name type="scientific">Prorocentrum cordatum</name>
    <dbReference type="NCBI Taxonomy" id="2364126"/>
    <lineage>
        <taxon>Eukaryota</taxon>
        <taxon>Sar</taxon>
        <taxon>Alveolata</taxon>
        <taxon>Dinophyceae</taxon>
        <taxon>Prorocentrales</taxon>
        <taxon>Prorocentraceae</taxon>
        <taxon>Prorocentrum</taxon>
    </lineage>
</organism>
<evidence type="ECO:0000313" key="4">
    <source>
        <dbReference type="EMBL" id="CAK0879978.1"/>
    </source>
</evidence>
<dbReference type="InterPro" id="IPR003611">
    <property type="entry name" value="NUMOD3"/>
</dbReference>
<feature type="domain" description="Nuclease associated modular" evidence="3">
    <location>
        <begin position="130"/>
        <end position="146"/>
    </location>
</feature>
<feature type="region of interest" description="Disordered" evidence="1">
    <location>
        <begin position="103"/>
        <end position="311"/>
    </location>
</feature>
<feature type="domain" description="Nuclease associated modular" evidence="3">
    <location>
        <begin position="147"/>
        <end position="163"/>
    </location>
</feature>
<feature type="domain" description="Nuclease associated modular" evidence="3">
    <location>
        <begin position="238"/>
        <end position="254"/>
    </location>
</feature>
<feature type="domain" description="Nuclease associated modular" evidence="3">
    <location>
        <begin position="106"/>
        <end position="122"/>
    </location>
</feature>
<comment type="caution">
    <text evidence="4">The sequence shown here is derived from an EMBL/GenBank/DDBJ whole genome shotgun (WGS) entry which is preliminary data.</text>
</comment>
<feature type="compositionally biased region" description="Basic and acidic residues" evidence="1">
    <location>
        <begin position="153"/>
        <end position="215"/>
    </location>
</feature>
<feature type="domain" description="Nuclease associated modular" evidence="3">
    <location>
        <begin position="205"/>
        <end position="221"/>
    </location>
</feature>
<keyword evidence="2" id="KW-0732">Signal</keyword>
<feature type="chain" id="PRO_5046452053" description="Nuclease associated modular domain-containing protein" evidence="2">
    <location>
        <begin position="21"/>
        <end position="311"/>
    </location>
</feature>
<dbReference type="EMBL" id="CAUYUJ010018026">
    <property type="protein sequence ID" value="CAK0879978.1"/>
    <property type="molecule type" value="Genomic_DNA"/>
</dbReference>
<proteinExistence type="predicted"/>
<gene>
    <name evidence="4" type="ORF">PCOR1329_LOCUS63252</name>
</gene>
<name>A0ABN9W4X1_9DINO</name>
<evidence type="ECO:0000256" key="2">
    <source>
        <dbReference type="SAM" id="SignalP"/>
    </source>
</evidence>
<evidence type="ECO:0000313" key="5">
    <source>
        <dbReference type="Proteomes" id="UP001189429"/>
    </source>
</evidence>